<evidence type="ECO:0000313" key="1">
    <source>
        <dbReference type="EMBL" id="RDH26796.1"/>
    </source>
</evidence>
<name>A0A3F3PKB1_9EURO</name>
<keyword evidence="2" id="KW-1185">Reference proteome</keyword>
<organism evidence="1 2">
    <name type="scientific">Aspergillus welwitschiae</name>
    <dbReference type="NCBI Taxonomy" id="1341132"/>
    <lineage>
        <taxon>Eukaryota</taxon>
        <taxon>Fungi</taxon>
        <taxon>Dikarya</taxon>
        <taxon>Ascomycota</taxon>
        <taxon>Pezizomycotina</taxon>
        <taxon>Eurotiomycetes</taxon>
        <taxon>Eurotiomycetidae</taxon>
        <taxon>Eurotiales</taxon>
        <taxon>Aspergillaceae</taxon>
        <taxon>Aspergillus</taxon>
        <taxon>Aspergillus subgen. Circumdati</taxon>
    </lineage>
</organism>
<dbReference type="GeneID" id="38138289"/>
<dbReference type="Proteomes" id="UP000253729">
    <property type="component" value="Unassembled WGS sequence"/>
</dbReference>
<reference evidence="1 2" key="1">
    <citation type="submission" date="2018-07" db="EMBL/GenBank/DDBJ databases">
        <title>The genomes of Aspergillus section Nigri reveals drivers in fungal speciation.</title>
        <authorList>
            <consortium name="DOE Joint Genome Institute"/>
            <person name="Vesth T.C."/>
            <person name="Nybo J."/>
            <person name="Theobald S."/>
            <person name="Brandl J."/>
            <person name="Frisvad J.C."/>
            <person name="Nielsen K.F."/>
            <person name="Lyhne E.K."/>
            <person name="Kogle M.E."/>
            <person name="Kuo A."/>
            <person name="Riley R."/>
            <person name="Clum A."/>
            <person name="Nolan M."/>
            <person name="Lipzen A."/>
            <person name="Salamov A."/>
            <person name="Henrissat B."/>
            <person name="Wiebenga A."/>
            <person name="De vries R.P."/>
            <person name="Grigoriev I.V."/>
            <person name="Mortensen U.H."/>
            <person name="Andersen M.R."/>
            <person name="Baker S.E."/>
        </authorList>
    </citation>
    <scope>NUCLEOTIDE SEQUENCE [LARGE SCALE GENOMIC DNA]</scope>
    <source>
        <strain evidence="1 2">CBS 139.54b</strain>
    </source>
</reference>
<dbReference type="STRING" id="1341132.A0A3F3PKB1"/>
<protein>
    <submittedName>
        <fullName evidence="1">Uncharacterized protein</fullName>
    </submittedName>
</protein>
<evidence type="ECO:0000313" key="2">
    <source>
        <dbReference type="Proteomes" id="UP000253729"/>
    </source>
</evidence>
<gene>
    <name evidence="1" type="ORF">BDQ94DRAFT_164176</name>
</gene>
<proteinExistence type="predicted"/>
<dbReference type="EMBL" id="KZ852116">
    <property type="protein sequence ID" value="RDH26796.1"/>
    <property type="molecule type" value="Genomic_DNA"/>
</dbReference>
<accession>A0A3F3PKB1</accession>
<dbReference type="AlphaFoldDB" id="A0A3F3PKB1"/>
<dbReference type="RefSeq" id="XP_026619818.1">
    <property type="nucleotide sequence ID" value="XM_026769933.1"/>
</dbReference>
<sequence length="82" mass="8977">MKGNDDRLGEELLKLNTQLIQIYEQDTNITEGVKRVRGQYIDFMTGVGVAYGPNELISGEADTSVANNIRISMLLASYPAVG</sequence>